<feature type="compositionally biased region" description="Basic residues" evidence="1">
    <location>
        <begin position="235"/>
        <end position="247"/>
    </location>
</feature>
<organism evidence="2 3">
    <name type="scientific">Characodon lateralis</name>
    <dbReference type="NCBI Taxonomy" id="208331"/>
    <lineage>
        <taxon>Eukaryota</taxon>
        <taxon>Metazoa</taxon>
        <taxon>Chordata</taxon>
        <taxon>Craniata</taxon>
        <taxon>Vertebrata</taxon>
        <taxon>Euteleostomi</taxon>
        <taxon>Actinopterygii</taxon>
        <taxon>Neopterygii</taxon>
        <taxon>Teleostei</taxon>
        <taxon>Neoteleostei</taxon>
        <taxon>Acanthomorphata</taxon>
        <taxon>Ovalentaria</taxon>
        <taxon>Atherinomorphae</taxon>
        <taxon>Cyprinodontiformes</taxon>
        <taxon>Goodeidae</taxon>
        <taxon>Characodon</taxon>
    </lineage>
</organism>
<gene>
    <name evidence="2" type="ORF">CHARACLAT_004213</name>
</gene>
<keyword evidence="3" id="KW-1185">Reference proteome</keyword>
<proteinExistence type="predicted"/>
<name>A0ABU7CNK1_9TELE</name>
<evidence type="ECO:0000256" key="1">
    <source>
        <dbReference type="SAM" id="MobiDB-lite"/>
    </source>
</evidence>
<accession>A0ABU7CNK1</accession>
<comment type="caution">
    <text evidence="2">The sequence shown here is derived from an EMBL/GenBank/DDBJ whole genome shotgun (WGS) entry which is preliminary data.</text>
</comment>
<dbReference type="Proteomes" id="UP001352852">
    <property type="component" value="Unassembled WGS sequence"/>
</dbReference>
<reference evidence="2 3" key="1">
    <citation type="submission" date="2021-06" db="EMBL/GenBank/DDBJ databases">
        <authorList>
            <person name="Palmer J.M."/>
        </authorList>
    </citation>
    <scope>NUCLEOTIDE SEQUENCE [LARGE SCALE GENOMIC DNA]</scope>
    <source>
        <strain evidence="2 3">CL_MEX2019</strain>
        <tissue evidence="2">Muscle</tissue>
    </source>
</reference>
<protein>
    <submittedName>
        <fullName evidence="2">Uncharacterized protein</fullName>
    </submittedName>
</protein>
<evidence type="ECO:0000313" key="3">
    <source>
        <dbReference type="Proteomes" id="UP001352852"/>
    </source>
</evidence>
<evidence type="ECO:0000313" key="2">
    <source>
        <dbReference type="EMBL" id="MED6263399.1"/>
    </source>
</evidence>
<dbReference type="EMBL" id="JAHUTJ010000190">
    <property type="protein sequence ID" value="MED6263399.1"/>
    <property type="molecule type" value="Genomic_DNA"/>
</dbReference>
<feature type="region of interest" description="Disordered" evidence="1">
    <location>
        <begin position="226"/>
        <end position="247"/>
    </location>
</feature>
<sequence>MLPKGKSRPLGLDSEQLHHIWAHLKQCFPTISSCFPSTCIFLVHLPPITTPLSAFHHHRPLFLHIKLGRQVYTRIFKAALFSVKCCVATSNALPDRAFLGFQRGGRIIGGRPQRIWQMCDEFLLERCFFFFFVGRRRRCRCSQEQACGFPVFLFLVCSWLSSVAKALPYSVLEFLFFPESGAPTGGSSPGQLQMRNCWPAALAVAQIRPFEKITVLLLLPPPPLGHARSAERRGMCRRARGGKVRAE</sequence>